<gene>
    <name evidence="3" type="ORF">QO192_14520</name>
</gene>
<dbReference type="EMBL" id="JASMRN010000014">
    <property type="protein sequence ID" value="MEZ7516494.1"/>
    <property type="molecule type" value="Genomic_DNA"/>
</dbReference>
<feature type="signal peptide" evidence="2">
    <location>
        <begin position="1"/>
        <end position="21"/>
    </location>
</feature>
<evidence type="ECO:0000256" key="2">
    <source>
        <dbReference type="SAM" id="SignalP"/>
    </source>
</evidence>
<evidence type="ECO:0000256" key="1">
    <source>
        <dbReference type="SAM" id="Coils"/>
    </source>
</evidence>
<evidence type="ECO:0008006" key="5">
    <source>
        <dbReference type="Google" id="ProtNLM"/>
    </source>
</evidence>
<evidence type="ECO:0000313" key="3">
    <source>
        <dbReference type="EMBL" id="MEZ7516494.1"/>
    </source>
</evidence>
<feature type="coiled-coil region" evidence="1">
    <location>
        <begin position="39"/>
        <end position="165"/>
    </location>
</feature>
<evidence type="ECO:0000313" key="4">
    <source>
        <dbReference type="Proteomes" id="UP001568894"/>
    </source>
</evidence>
<dbReference type="Proteomes" id="UP001568894">
    <property type="component" value="Unassembled WGS sequence"/>
</dbReference>
<name>A0ABV4KFP1_9FLAO</name>
<accession>A0ABV4KFP1</accession>
<dbReference type="RefSeq" id="WP_371571762.1">
    <property type="nucleotide sequence ID" value="NZ_JASMRN010000014.1"/>
</dbReference>
<keyword evidence="1" id="KW-0175">Coiled coil</keyword>
<proteinExistence type="predicted"/>
<protein>
    <recommendedName>
        <fullName evidence="5">Colicin import membrane protein</fullName>
    </recommendedName>
</protein>
<comment type="caution">
    <text evidence="3">The sequence shown here is derived from an EMBL/GenBank/DDBJ whole genome shotgun (WGS) entry which is preliminary data.</text>
</comment>
<feature type="chain" id="PRO_5045690143" description="Colicin import membrane protein" evidence="2">
    <location>
        <begin position="22"/>
        <end position="180"/>
    </location>
</feature>
<organism evidence="3 4">
    <name type="scientific">Flavobacterium frigidarium</name>
    <dbReference type="NCBI Taxonomy" id="99286"/>
    <lineage>
        <taxon>Bacteria</taxon>
        <taxon>Pseudomonadati</taxon>
        <taxon>Bacteroidota</taxon>
        <taxon>Flavobacteriia</taxon>
        <taxon>Flavobacteriales</taxon>
        <taxon>Flavobacteriaceae</taxon>
        <taxon>Flavobacterium</taxon>
    </lineage>
</organism>
<dbReference type="PROSITE" id="PS51257">
    <property type="entry name" value="PROKAR_LIPOPROTEIN"/>
    <property type="match status" value="1"/>
</dbReference>
<keyword evidence="2" id="KW-0732">Signal</keyword>
<keyword evidence="4" id="KW-1185">Reference proteome</keyword>
<reference evidence="3 4" key="1">
    <citation type="submission" date="2023-05" db="EMBL/GenBank/DDBJ databases">
        <title>Adaptations of aquatic viruses from atmosphere-close ecosystems of the Central Arctic Ocean.</title>
        <authorList>
            <person name="Rahlff J."/>
            <person name="Holmfeldt K."/>
        </authorList>
    </citation>
    <scope>NUCLEOTIDE SEQUENCE [LARGE SCALE GENOMIC DNA]</scope>
    <source>
        <strain evidence="3 4">Arc14</strain>
    </source>
</reference>
<sequence length="180" mass="19210">MKKIILSLAVVALLFTTSCKNETTEEAKTEMTTEGSENLAELEAAYNDAVVKLEEAKKSGDREAEKLAQEAVDQAKASWEAAANATIEVNSDLQEGLEETKSDLKEAKENAEAQIDKSASEAKEAINTAKNDAVNSANVAKDNAVESAKKAKADAEAAAAKAKEDVKKGYNNSLEKMKVN</sequence>